<name>A0ABU1GS23_9GAMM</name>
<protein>
    <submittedName>
        <fullName evidence="4">Glycerophosphodiester phosphodiesterase</fullName>
    </submittedName>
</protein>
<dbReference type="Gene3D" id="3.20.20.190">
    <property type="entry name" value="Phosphatidylinositol (PI) phosphodiesterase"/>
    <property type="match status" value="1"/>
</dbReference>
<feature type="compositionally biased region" description="Basic and acidic residues" evidence="1">
    <location>
        <begin position="206"/>
        <end position="221"/>
    </location>
</feature>
<evidence type="ECO:0000256" key="2">
    <source>
        <dbReference type="SAM" id="SignalP"/>
    </source>
</evidence>
<dbReference type="EMBL" id="JARWAO010000001">
    <property type="protein sequence ID" value="MDR5894832.1"/>
    <property type="molecule type" value="Genomic_DNA"/>
</dbReference>
<evidence type="ECO:0000259" key="3">
    <source>
        <dbReference type="PROSITE" id="PS51704"/>
    </source>
</evidence>
<dbReference type="InterPro" id="IPR030395">
    <property type="entry name" value="GP_PDE_dom"/>
</dbReference>
<sequence length="399" mass="43831">MSSHHPIARASLLTLAIAAALSSTPLQAADTKPAPSLSQTSAALGIPEPTVIAHRGDPFNAPESTRPAYLLARDLGADYLELDLQRTKDGQLIALHDNTLTRTTNVADVFPERAEAPVSQFTLAELKQLDAGSWFNKAYPDRARPGFKGLKILTLDEIRAIAEGGPNHPGLYIETKVPAQFPGIEQDLKRYLKDSDWIGATARSHSGSERQDSVHQDRERPSAVNVGYTPGRVILQTFEKKSLDALQQQMPNVPKILLLWGGEGSIPLEKSAPQGANETDADYYARQQVASRADYGEWLRYAKDHGAIGVGPSTVQHAHDGIFSRQFSYMELAAPWMVDMAHEHHLLVHAYTVDQSTDLDTYRQRGVDGFFTNRPAVALKRFGRTPAQSVNDLLSAYGY</sequence>
<gene>
    <name evidence="4" type="ORF">QC825_01935</name>
</gene>
<dbReference type="RefSeq" id="WP_251592854.1">
    <property type="nucleotide sequence ID" value="NZ_JAMLJI010000002.1"/>
</dbReference>
<dbReference type="PROSITE" id="PS51704">
    <property type="entry name" value="GP_PDE"/>
    <property type="match status" value="1"/>
</dbReference>
<accession>A0ABU1GS23</accession>
<feature type="domain" description="GP-PDE" evidence="3">
    <location>
        <begin position="49"/>
        <end position="382"/>
    </location>
</feature>
<dbReference type="SUPFAM" id="SSF51695">
    <property type="entry name" value="PLC-like phosphodiesterases"/>
    <property type="match status" value="1"/>
</dbReference>
<reference evidence="4 5" key="1">
    <citation type="submission" date="2023-04" db="EMBL/GenBank/DDBJ databases">
        <title>A long-awaited taxogenomic arrangement of the family Halomonadaceae.</title>
        <authorList>
            <person name="De La Haba R."/>
            <person name="Chuvochina M."/>
            <person name="Wittouck S."/>
            <person name="Arahal D.R."/>
            <person name="Sanchez-Porro C."/>
            <person name="Hugenholtz P."/>
            <person name="Ventosa A."/>
        </authorList>
    </citation>
    <scope>NUCLEOTIDE SEQUENCE [LARGE SCALE GENOMIC DNA]</scope>
    <source>
        <strain evidence="4 5">DSM 22428</strain>
    </source>
</reference>
<feature type="region of interest" description="Disordered" evidence="1">
    <location>
        <begin position="202"/>
        <end position="223"/>
    </location>
</feature>
<dbReference type="PANTHER" id="PTHR46211">
    <property type="entry name" value="GLYCEROPHOSPHORYL DIESTER PHOSPHODIESTERASE"/>
    <property type="match status" value="1"/>
</dbReference>
<keyword evidence="2" id="KW-0732">Signal</keyword>
<feature type="signal peptide" evidence="2">
    <location>
        <begin position="1"/>
        <end position="28"/>
    </location>
</feature>
<dbReference type="InterPro" id="IPR017946">
    <property type="entry name" value="PLC-like_Pdiesterase_TIM-brl"/>
</dbReference>
<dbReference type="Proteomes" id="UP001269375">
    <property type="component" value="Unassembled WGS sequence"/>
</dbReference>
<evidence type="ECO:0000256" key="1">
    <source>
        <dbReference type="SAM" id="MobiDB-lite"/>
    </source>
</evidence>
<dbReference type="PANTHER" id="PTHR46211:SF1">
    <property type="entry name" value="GLYCEROPHOSPHODIESTER PHOSPHODIESTERASE, CYTOPLASMIC"/>
    <property type="match status" value="1"/>
</dbReference>
<organism evidence="4 5">
    <name type="scientific">Larsenimonas suaedae</name>
    <dbReference type="NCBI Taxonomy" id="1851019"/>
    <lineage>
        <taxon>Bacteria</taxon>
        <taxon>Pseudomonadati</taxon>
        <taxon>Pseudomonadota</taxon>
        <taxon>Gammaproteobacteria</taxon>
        <taxon>Oceanospirillales</taxon>
        <taxon>Halomonadaceae</taxon>
        <taxon>Larsenimonas</taxon>
    </lineage>
</organism>
<dbReference type="Pfam" id="PF03009">
    <property type="entry name" value="GDPD"/>
    <property type="match status" value="1"/>
</dbReference>
<evidence type="ECO:0000313" key="4">
    <source>
        <dbReference type="EMBL" id="MDR5894832.1"/>
    </source>
</evidence>
<dbReference type="CDD" id="cd08601">
    <property type="entry name" value="GDPD_SaGlpQ_like"/>
    <property type="match status" value="1"/>
</dbReference>
<comment type="caution">
    <text evidence="4">The sequence shown here is derived from an EMBL/GenBank/DDBJ whole genome shotgun (WGS) entry which is preliminary data.</text>
</comment>
<keyword evidence="5" id="KW-1185">Reference proteome</keyword>
<feature type="chain" id="PRO_5045252545" evidence="2">
    <location>
        <begin position="29"/>
        <end position="399"/>
    </location>
</feature>
<proteinExistence type="predicted"/>
<evidence type="ECO:0000313" key="5">
    <source>
        <dbReference type="Proteomes" id="UP001269375"/>
    </source>
</evidence>